<feature type="coiled-coil region" evidence="1">
    <location>
        <begin position="23"/>
        <end position="78"/>
    </location>
</feature>
<name>A0A9J6FVR4_HAELO</name>
<organism evidence="3 4">
    <name type="scientific">Haemaphysalis longicornis</name>
    <name type="common">Bush tick</name>
    <dbReference type="NCBI Taxonomy" id="44386"/>
    <lineage>
        <taxon>Eukaryota</taxon>
        <taxon>Metazoa</taxon>
        <taxon>Ecdysozoa</taxon>
        <taxon>Arthropoda</taxon>
        <taxon>Chelicerata</taxon>
        <taxon>Arachnida</taxon>
        <taxon>Acari</taxon>
        <taxon>Parasitiformes</taxon>
        <taxon>Ixodida</taxon>
        <taxon>Ixodoidea</taxon>
        <taxon>Ixodidae</taxon>
        <taxon>Haemaphysalinae</taxon>
        <taxon>Haemaphysalis</taxon>
    </lineage>
</organism>
<evidence type="ECO:0000256" key="1">
    <source>
        <dbReference type="SAM" id="Coils"/>
    </source>
</evidence>
<protein>
    <submittedName>
        <fullName evidence="3">Uncharacterized protein</fullName>
    </submittedName>
</protein>
<dbReference type="VEuPathDB" id="VectorBase:HLOH_057951"/>
<dbReference type="InterPro" id="IPR004244">
    <property type="entry name" value="Transposase_22"/>
</dbReference>
<evidence type="ECO:0000313" key="4">
    <source>
        <dbReference type="Proteomes" id="UP000821853"/>
    </source>
</evidence>
<comment type="caution">
    <text evidence="3">The sequence shown here is derived from an EMBL/GenBank/DDBJ whole genome shotgun (WGS) entry which is preliminary data.</text>
</comment>
<dbReference type="Gene3D" id="3.30.70.1820">
    <property type="entry name" value="L1 transposable element, RRM domain"/>
    <property type="match status" value="1"/>
</dbReference>
<evidence type="ECO:0000313" key="3">
    <source>
        <dbReference type="EMBL" id="KAH9367330.1"/>
    </source>
</evidence>
<dbReference type="EMBL" id="JABSTR010000004">
    <property type="protein sequence ID" value="KAH9367330.1"/>
    <property type="molecule type" value="Genomic_DNA"/>
</dbReference>
<proteinExistence type="predicted"/>
<dbReference type="PANTHER" id="PTHR11505">
    <property type="entry name" value="L1 TRANSPOSABLE ELEMENT-RELATED"/>
    <property type="match status" value="1"/>
</dbReference>
<dbReference type="AlphaFoldDB" id="A0A9J6FVR4"/>
<feature type="region of interest" description="Disordered" evidence="2">
    <location>
        <begin position="214"/>
        <end position="233"/>
    </location>
</feature>
<evidence type="ECO:0000256" key="2">
    <source>
        <dbReference type="SAM" id="MobiDB-lite"/>
    </source>
</evidence>
<gene>
    <name evidence="3" type="ORF">HPB48_000423</name>
</gene>
<keyword evidence="1" id="KW-0175">Coiled coil</keyword>
<dbReference type="OMA" id="ENCTEVI"/>
<sequence>MNKAEQEQISRIEKMLQDVHAGQAQILAKLESIELKQKELENQLHGINSRVEVTEDRITRTEQRENAMMAKLDDLENRGRRSNLVFFGVPDVTVKETWETSEKLVCNVCRDVLGLKDISIERAHRIGTYKNGKTRPIVACFSSWKMRESVMHNATKFKGTDYSVSEDFSQAVQEKRRKLWNYAKEMKQNKDSRVYLNYDKLVIDGESFIWDSEKNEPVPVRKPKSATLSIGSE</sequence>
<accession>A0A9J6FVR4</accession>
<dbReference type="Proteomes" id="UP000821853">
    <property type="component" value="Chromosome 2"/>
</dbReference>
<dbReference type="OrthoDB" id="6493154at2759"/>
<keyword evidence="4" id="KW-1185">Reference proteome</keyword>
<reference evidence="3 4" key="1">
    <citation type="journal article" date="2020" name="Cell">
        <title>Large-Scale Comparative Analyses of Tick Genomes Elucidate Their Genetic Diversity and Vector Capacities.</title>
        <authorList>
            <consortium name="Tick Genome and Microbiome Consortium (TIGMIC)"/>
            <person name="Jia N."/>
            <person name="Wang J."/>
            <person name="Shi W."/>
            <person name="Du L."/>
            <person name="Sun Y."/>
            <person name="Zhan W."/>
            <person name="Jiang J.F."/>
            <person name="Wang Q."/>
            <person name="Zhang B."/>
            <person name="Ji P."/>
            <person name="Bell-Sakyi L."/>
            <person name="Cui X.M."/>
            <person name="Yuan T.T."/>
            <person name="Jiang B.G."/>
            <person name="Yang W.F."/>
            <person name="Lam T.T."/>
            <person name="Chang Q.C."/>
            <person name="Ding S.J."/>
            <person name="Wang X.J."/>
            <person name="Zhu J.G."/>
            <person name="Ruan X.D."/>
            <person name="Zhao L."/>
            <person name="Wei J.T."/>
            <person name="Ye R.Z."/>
            <person name="Que T.C."/>
            <person name="Du C.H."/>
            <person name="Zhou Y.H."/>
            <person name="Cheng J.X."/>
            <person name="Dai P.F."/>
            <person name="Guo W.B."/>
            <person name="Han X.H."/>
            <person name="Huang E.J."/>
            <person name="Li L.F."/>
            <person name="Wei W."/>
            <person name="Gao Y.C."/>
            <person name="Liu J.Z."/>
            <person name="Shao H.Z."/>
            <person name="Wang X."/>
            <person name="Wang C.C."/>
            <person name="Yang T.C."/>
            <person name="Huo Q.B."/>
            <person name="Li W."/>
            <person name="Chen H.Y."/>
            <person name="Chen S.E."/>
            <person name="Zhou L.G."/>
            <person name="Ni X.B."/>
            <person name="Tian J.H."/>
            <person name="Sheng Y."/>
            <person name="Liu T."/>
            <person name="Pan Y.S."/>
            <person name="Xia L.Y."/>
            <person name="Li J."/>
            <person name="Zhao F."/>
            <person name="Cao W.C."/>
        </authorList>
    </citation>
    <scope>NUCLEOTIDE SEQUENCE [LARGE SCALE GENOMIC DNA]</scope>
    <source>
        <strain evidence="3">HaeL-2018</strain>
    </source>
</reference>